<dbReference type="InterPro" id="IPR003107">
    <property type="entry name" value="HAT"/>
</dbReference>
<keyword evidence="2" id="KW-0698">rRNA processing</keyword>
<keyword evidence="3" id="KW-0677">Repeat</keyword>
<keyword evidence="4" id="KW-0539">Nucleus</keyword>
<evidence type="ECO:0000256" key="4">
    <source>
        <dbReference type="ARBA" id="ARBA00023242"/>
    </source>
</evidence>
<evidence type="ECO:0000256" key="2">
    <source>
        <dbReference type="ARBA" id="ARBA00022552"/>
    </source>
</evidence>
<dbReference type="PANTHER" id="PTHR23270:SF10">
    <property type="entry name" value="PROTEIN RRP5 HOMOLOG"/>
    <property type="match status" value="1"/>
</dbReference>
<gene>
    <name evidence="7" type="ORF">BaOVIS_011160</name>
</gene>
<dbReference type="EMBL" id="BLIY01000007">
    <property type="protein sequence ID" value="GFE53712.1"/>
    <property type="molecule type" value="Genomic_DNA"/>
</dbReference>
<feature type="region of interest" description="Disordered" evidence="5">
    <location>
        <begin position="1"/>
        <end position="110"/>
    </location>
</feature>
<dbReference type="InterPro" id="IPR055430">
    <property type="entry name" value="HAT_Syf1_CNRKL1_C"/>
</dbReference>
<accession>A0A9W5WUX9</accession>
<sequence length="395" mass="45563">MGSSGKTAKRRASSTSASRKAASNNIATTPVVESPVVESVDEPSGWDLGDDIISHVSLQGSRAPKASTSGPVNKLQSNRKRKRGDAPQFDHSRELAKETDLREAERRLAASAASDTPDSVFEFEKRVVTGGNSATLWMEYMAFHLRNGSLENARQVVRRGLERIDFRELVQRQTLWVAFLNMECLFGDRVKEVFQESLRYNHPKTMHLKMLHIFIKNDRLDDAIETCELAVKKFGKSKKVWNAYLRLLYEHVRDFEEARKVYSRCLLRIPSHKKVYMITSTALLEFKHASPDRGQMMFENLLLENPRRMDIWMQYICAYIKFQLESSGSKRSEALRSVRNLFQRIITLDLKPKKMKVIYQKWMEFECTHGDDKSKALVQQKALEYVESIEARMKS</sequence>
<evidence type="ECO:0000256" key="5">
    <source>
        <dbReference type="SAM" id="MobiDB-lite"/>
    </source>
</evidence>
<evidence type="ECO:0000313" key="7">
    <source>
        <dbReference type="EMBL" id="GFE53712.1"/>
    </source>
</evidence>
<evidence type="ECO:0000256" key="3">
    <source>
        <dbReference type="ARBA" id="ARBA00022737"/>
    </source>
</evidence>
<dbReference type="GO" id="GO:0003723">
    <property type="term" value="F:RNA binding"/>
    <property type="evidence" value="ECO:0007669"/>
    <property type="project" value="TreeGrafter"/>
</dbReference>
<protein>
    <submittedName>
        <fullName evidence="7">Pre-rRNA processing factor</fullName>
    </submittedName>
</protein>
<dbReference type="Gene3D" id="1.25.40.10">
    <property type="entry name" value="Tetratricopeptide repeat domain"/>
    <property type="match status" value="2"/>
</dbReference>
<keyword evidence="8" id="KW-1185">Reference proteome</keyword>
<feature type="domain" description="Pre-mRNA-splicing factor Syf1/CRNKL1-like C-terminal HAT-repeats" evidence="6">
    <location>
        <begin position="131"/>
        <end position="388"/>
    </location>
</feature>
<evidence type="ECO:0000259" key="6">
    <source>
        <dbReference type="Pfam" id="PF23231"/>
    </source>
</evidence>
<dbReference type="SMART" id="SM00386">
    <property type="entry name" value="HAT"/>
    <property type="match status" value="4"/>
</dbReference>
<dbReference type="OrthoDB" id="412781at2759"/>
<comment type="caution">
    <text evidence="7">The sequence shown here is derived from an EMBL/GenBank/DDBJ whole genome shotgun (WGS) entry which is preliminary data.</text>
</comment>
<organism evidence="7 8">
    <name type="scientific">Babesia ovis</name>
    <dbReference type="NCBI Taxonomy" id="5869"/>
    <lineage>
        <taxon>Eukaryota</taxon>
        <taxon>Sar</taxon>
        <taxon>Alveolata</taxon>
        <taxon>Apicomplexa</taxon>
        <taxon>Aconoidasida</taxon>
        <taxon>Piroplasmida</taxon>
        <taxon>Babesiidae</taxon>
        <taxon>Babesia</taxon>
    </lineage>
</organism>
<feature type="compositionally biased region" description="Polar residues" evidence="5">
    <location>
        <begin position="56"/>
        <end position="76"/>
    </location>
</feature>
<proteinExistence type="predicted"/>
<reference evidence="7" key="1">
    <citation type="submission" date="2019-12" db="EMBL/GenBank/DDBJ databases">
        <title>Genome sequence of Babesia ovis.</title>
        <authorList>
            <person name="Yamagishi J."/>
            <person name="Sevinc F."/>
            <person name="Xuan X."/>
        </authorList>
    </citation>
    <scope>NUCLEOTIDE SEQUENCE</scope>
    <source>
        <strain evidence="7">Selcuk</strain>
    </source>
</reference>
<dbReference type="SUPFAM" id="SSF48452">
    <property type="entry name" value="TPR-like"/>
    <property type="match status" value="2"/>
</dbReference>
<evidence type="ECO:0000256" key="1">
    <source>
        <dbReference type="ARBA" id="ARBA00004123"/>
    </source>
</evidence>
<dbReference type="GO" id="GO:0032040">
    <property type="term" value="C:small-subunit processome"/>
    <property type="evidence" value="ECO:0007669"/>
    <property type="project" value="TreeGrafter"/>
</dbReference>
<dbReference type="GO" id="GO:0006364">
    <property type="term" value="P:rRNA processing"/>
    <property type="evidence" value="ECO:0007669"/>
    <property type="project" value="UniProtKB-KW"/>
</dbReference>
<dbReference type="Pfam" id="PF23231">
    <property type="entry name" value="HAT_Syf1_CNRKL1_C"/>
    <property type="match status" value="1"/>
</dbReference>
<comment type="subcellular location">
    <subcellularLocation>
        <location evidence="1">Nucleus</location>
    </subcellularLocation>
</comment>
<dbReference type="InterPro" id="IPR011990">
    <property type="entry name" value="TPR-like_helical_dom_sf"/>
</dbReference>
<evidence type="ECO:0000313" key="8">
    <source>
        <dbReference type="Proteomes" id="UP001057455"/>
    </source>
</evidence>
<dbReference type="InterPro" id="IPR045209">
    <property type="entry name" value="Rrp5"/>
</dbReference>
<dbReference type="PANTHER" id="PTHR23270">
    <property type="entry name" value="PROGRAMMED CELL DEATH PROTEIN 11 PRE-RRNA PROCESSING PROTEIN RRP5"/>
    <property type="match status" value="1"/>
</dbReference>
<dbReference type="AlphaFoldDB" id="A0A9W5WUX9"/>
<name>A0A9W5WUX9_BABOV</name>
<feature type="compositionally biased region" description="Basic and acidic residues" evidence="5">
    <location>
        <begin position="84"/>
        <end position="108"/>
    </location>
</feature>
<dbReference type="Proteomes" id="UP001057455">
    <property type="component" value="Unassembled WGS sequence"/>
</dbReference>
<feature type="compositionally biased region" description="Low complexity" evidence="5">
    <location>
        <begin position="13"/>
        <end position="23"/>
    </location>
</feature>